<feature type="region of interest" description="Disordered" evidence="1">
    <location>
        <begin position="1"/>
        <end position="27"/>
    </location>
</feature>
<sequence>MESSQTITYPSSTSDIPNTGSGSLLPQSNPVSFGLNGNLSRKPLPVVHSTIPTWRQYAHVVHIVDFNVEPQASTTNEAPLETEGGIESGIFIQTHHIRMSGDLYMPCQSPYSCYYELERQEFHDITQHECFNSASPIGFIYDKDYENDFGQLLHRSQLPCRKNSSALLNKSHRNNNDEHLSPCTTTE</sequence>
<dbReference type="EMBL" id="ONZP01000149">
    <property type="protein sequence ID" value="SPJ75090.1"/>
    <property type="molecule type" value="Genomic_DNA"/>
</dbReference>
<accession>A0AAE8SGH1</accession>
<keyword evidence="3" id="KW-1185">Reference proteome</keyword>
<comment type="caution">
    <text evidence="2">The sequence shown here is derived from an EMBL/GenBank/DDBJ whole genome shotgun (WGS) entry which is preliminary data.</text>
</comment>
<dbReference type="AlphaFoldDB" id="A0AAE8SGH1"/>
<protein>
    <submittedName>
        <fullName evidence="2">Uncharacterized protein</fullName>
    </submittedName>
</protein>
<reference evidence="2" key="1">
    <citation type="submission" date="2018-03" db="EMBL/GenBank/DDBJ databases">
        <authorList>
            <person name="Guldener U."/>
        </authorList>
    </citation>
    <scope>NUCLEOTIDE SEQUENCE</scope>
</reference>
<proteinExistence type="predicted"/>
<feature type="region of interest" description="Disordered" evidence="1">
    <location>
        <begin position="166"/>
        <end position="187"/>
    </location>
</feature>
<name>A0AAE8SGH1_9HYPO</name>
<evidence type="ECO:0000256" key="1">
    <source>
        <dbReference type="SAM" id="MobiDB-lite"/>
    </source>
</evidence>
<gene>
    <name evidence="2" type="ORF">FTOL_04821</name>
</gene>
<evidence type="ECO:0000313" key="3">
    <source>
        <dbReference type="Proteomes" id="UP001187734"/>
    </source>
</evidence>
<organism evidence="2 3">
    <name type="scientific">Fusarium torulosum</name>
    <dbReference type="NCBI Taxonomy" id="33205"/>
    <lineage>
        <taxon>Eukaryota</taxon>
        <taxon>Fungi</taxon>
        <taxon>Dikarya</taxon>
        <taxon>Ascomycota</taxon>
        <taxon>Pezizomycotina</taxon>
        <taxon>Sordariomycetes</taxon>
        <taxon>Hypocreomycetidae</taxon>
        <taxon>Hypocreales</taxon>
        <taxon>Nectriaceae</taxon>
        <taxon>Fusarium</taxon>
    </lineage>
</organism>
<dbReference type="Proteomes" id="UP001187734">
    <property type="component" value="Unassembled WGS sequence"/>
</dbReference>
<evidence type="ECO:0000313" key="2">
    <source>
        <dbReference type="EMBL" id="SPJ75090.1"/>
    </source>
</evidence>